<sequence>MTINKCLVCDSDQIAEMLDDVPLRVGEFERTMQMRVTACASCGCSFHTAEQERHNKRQRLAFRKMVEGLLTGAEIRAIRQRHGLSQKQAAEIFGGGPVAFSKYEADDVAQSQAMDRLLRVFDAVPEAKAALLGEKVEALPVESLFEDENWRLVCLDMGHRLTTRSNDTHAYAFMRVLRRSLVDEEALKEPLSSVLKQHEAGTATRDVEWRPATHNAPEWRH</sequence>
<feature type="domain" description="HTH cro/C1-type" evidence="2">
    <location>
        <begin position="75"/>
        <end position="127"/>
    </location>
</feature>
<dbReference type="Gene3D" id="1.10.260.40">
    <property type="entry name" value="lambda repressor-like DNA-binding domains"/>
    <property type="match status" value="1"/>
</dbReference>
<protein>
    <submittedName>
        <fullName evidence="3">Type II toxin-antitoxin system MqsA family antitoxin</fullName>
    </submittedName>
</protein>
<dbReference type="PROSITE" id="PS50943">
    <property type="entry name" value="HTH_CROC1"/>
    <property type="match status" value="1"/>
</dbReference>
<dbReference type="InterPro" id="IPR001387">
    <property type="entry name" value="Cro/C1-type_HTH"/>
</dbReference>
<dbReference type="SMART" id="SM00530">
    <property type="entry name" value="HTH_XRE"/>
    <property type="match status" value="1"/>
</dbReference>
<gene>
    <name evidence="3" type="ORF">MU846_00090</name>
</gene>
<comment type="caution">
    <text evidence="3">The sequence shown here is derived from an EMBL/GenBank/DDBJ whole genome shotgun (WGS) entry which is preliminary data.</text>
</comment>
<dbReference type="RefSeq" id="WP_246946984.1">
    <property type="nucleotide sequence ID" value="NZ_JALKII010000001.1"/>
</dbReference>
<dbReference type="Pfam" id="PF15731">
    <property type="entry name" value="MqsA_antitoxin"/>
    <property type="match status" value="1"/>
</dbReference>
<dbReference type="SUPFAM" id="SSF47413">
    <property type="entry name" value="lambda repressor-like DNA-binding domains"/>
    <property type="match status" value="1"/>
</dbReference>
<dbReference type="EMBL" id="JALKII010000001">
    <property type="protein sequence ID" value="MCK0536109.1"/>
    <property type="molecule type" value="Genomic_DNA"/>
</dbReference>
<evidence type="ECO:0000256" key="1">
    <source>
        <dbReference type="SAM" id="MobiDB-lite"/>
    </source>
</evidence>
<evidence type="ECO:0000259" key="2">
    <source>
        <dbReference type="PROSITE" id="PS50943"/>
    </source>
</evidence>
<proteinExistence type="predicted"/>
<dbReference type="NCBIfam" id="TIGR03830">
    <property type="entry name" value="CxxCG_CxxCG_HTH"/>
    <property type="match status" value="1"/>
</dbReference>
<evidence type="ECO:0000313" key="3">
    <source>
        <dbReference type="EMBL" id="MCK0536109.1"/>
    </source>
</evidence>
<feature type="compositionally biased region" description="Basic and acidic residues" evidence="1">
    <location>
        <begin position="205"/>
        <end position="221"/>
    </location>
</feature>
<dbReference type="CDD" id="cd00093">
    <property type="entry name" value="HTH_XRE"/>
    <property type="match status" value="1"/>
</dbReference>
<keyword evidence="4" id="KW-1185">Reference proteome</keyword>
<feature type="region of interest" description="Disordered" evidence="1">
    <location>
        <begin position="197"/>
        <end position="221"/>
    </location>
</feature>
<dbReference type="InterPro" id="IPR032758">
    <property type="entry name" value="MqsA/HigA-2"/>
</dbReference>
<reference evidence="3" key="1">
    <citation type="submission" date="2022-04" db="EMBL/GenBank/DDBJ databases">
        <title>Alcanivorax sp. CY1518 draft genome sequence.</title>
        <authorList>
            <person name="Zhao G."/>
            <person name="An M."/>
        </authorList>
    </citation>
    <scope>NUCLEOTIDE SEQUENCE</scope>
    <source>
        <strain evidence="3">CY1518</strain>
    </source>
</reference>
<dbReference type="InterPro" id="IPR010982">
    <property type="entry name" value="Lambda_DNA-bd_dom_sf"/>
</dbReference>
<dbReference type="Proteomes" id="UP001165524">
    <property type="component" value="Unassembled WGS sequence"/>
</dbReference>
<name>A0ABT0E2S2_9GAMM</name>
<evidence type="ECO:0000313" key="4">
    <source>
        <dbReference type="Proteomes" id="UP001165524"/>
    </source>
</evidence>
<organism evidence="3 4">
    <name type="scientific">Alcanivorax quisquiliarum</name>
    <dbReference type="NCBI Taxonomy" id="2933565"/>
    <lineage>
        <taxon>Bacteria</taxon>
        <taxon>Pseudomonadati</taxon>
        <taxon>Pseudomonadota</taxon>
        <taxon>Gammaproteobacteria</taxon>
        <taxon>Oceanospirillales</taxon>
        <taxon>Alcanivoracaceae</taxon>
        <taxon>Alcanivorax</taxon>
    </lineage>
</organism>
<dbReference type="InterPro" id="IPR022452">
    <property type="entry name" value="MqsA"/>
</dbReference>
<accession>A0ABT0E2S2</accession>